<dbReference type="Pfam" id="PF13568">
    <property type="entry name" value="OMP_b-brl_2"/>
    <property type="match status" value="1"/>
</dbReference>
<keyword evidence="1" id="KW-0732">Signal</keyword>
<feature type="signal peptide" evidence="1">
    <location>
        <begin position="1"/>
        <end position="23"/>
    </location>
</feature>
<evidence type="ECO:0000259" key="2">
    <source>
        <dbReference type="Pfam" id="PF13568"/>
    </source>
</evidence>
<gene>
    <name evidence="3" type="ORF">AAFH49_11525</name>
</gene>
<dbReference type="Proteomes" id="UP001479606">
    <property type="component" value="Unassembled WGS sequence"/>
</dbReference>
<protein>
    <submittedName>
        <fullName evidence="3">Outer membrane beta-barrel protein</fullName>
    </submittedName>
</protein>
<comment type="caution">
    <text evidence="3">The sequence shown here is derived from an EMBL/GenBank/DDBJ whole genome shotgun (WGS) entry which is preliminary data.</text>
</comment>
<accession>A0ABU9LVT0</accession>
<proteinExistence type="predicted"/>
<reference evidence="3 4" key="1">
    <citation type="journal article" date="2018" name="Arch. Microbiol.">
        <title>Hymenobacter segetis sp. nov., isolated from soil.</title>
        <authorList>
            <person name="Ten L.N."/>
            <person name="Lim S.J."/>
            <person name="Kim B.O."/>
            <person name="Kang I.K."/>
            <person name="Jung H.Y."/>
        </authorList>
    </citation>
    <scope>NUCLEOTIDE SEQUENCE [LARGE SCALE GENOMIC DNA]</scope>
    <source>
        <strain evidence="3 4">S7-3-11</strain>
    </source>
</reference>
<feature type="domain" description="Outer membrane protein beta-barrel" evidence="2">
    <location>
        <begin position="23"/>
        <end position="264"/>
    </location>
</feature>
<feature type="chain" id="PRO_5045058992" evidence="1">
    <location>
        <begin position="24"/>
        <end position="304"/>
    </location>
</feature>
<evidence type="ECO:0000256" key="1">
    <source>
        <dbReference type="SAM" id="SignalP"/>
    </source>
</evidence>
<evidence type="ECO:0000313" key="4">
    <source>
        <dbReference type="Proteomes" id="UP001479606"/>
    </source>
</evidence>
<keyword evidence="4" id="KW-1185">Reference proteome</keyword>
<organism evidence="3 4">
    <name type="scientific">Hymenobacter segetis</name>
    <dbReference type="NCBI Taxonomy" id="2025509"/>
    <lineage>
        <taxon>Bacteria</taxon>
        <taxon>Pseudomonadati</taxon>
        <taxon>Bacteroidota</taxon>
        <taxon>Cytophagia</taxon>
        <taxon>Cytophagales</taxon>
        <taxon>Hymenobacteraceae</taxon>
        <taxon>Hymenobacter</taxon>
    </lineage>
</organism>
<dbReference type="InterPro" id="IPR025665">
    <property type="entry name" value="Beta-barrel_OMP_2"/>
</dbReference>
<name>A0ABU9LVT0_9BACT</name>
<dbReference type="RefSeq" id="WP_342298234.1">
    <property type="nucleotide sequence ID" value="NZ_JBCEVZ010000024.1"/>
</dbReference>
<dbReference type="EMBL" id="JBCEVZ010000024">
    <property type="protein sequence ID" value="MEL5994839.1"/>
    <property type="molecule type" value="Genomic_DNA"/>
</dbReference>
<evidence type="ECO:0000313" key="3">
    <source>
        <dbReference type="EMBL" id="MEL5994839.1"/>
    </source>
</evidence>
<sequence length="304" mass="32000">MTLRFLSLSTVAALLAAAPAARAQTTISLGLRAGANLATRAGDDPAYQFSNNNSGTATIVSNTQQSYNRQAIVAPQFGAVLDVRFGNLALQPAVLFSQKGVEQTLDATTTTTYSFGGAPFSKSTLTEKLHSTSRANYLEIPVNLVYTTGGDHGFQVFAGPYVAFGMGGRTEIENQGNSTSNNGGSSSSTNNYYNYGNTFFIYRDTYPGAPVTGTGTGSNANTYPAPYDANSGPVVARRFDAGLNAGIGYRFRAVQVQLGYGLGLVNQQTGKAPAFSTEPTAYRQRVAQLTATYFFSPAKAASAL</sequence>